<organism evidence="3 4">
    <name type="scientific">Nocardiopsis rhodophaea</name>
    <dbReference type="NCBI Taxonomy" id="280238"/>
    <lineage>
        <taxon>Bacteria</taxon>
        <taxon>Bacillati</taxon>
        <taxon>Actinomycetota</taxon>
        <taxon>Actinomycetes</taxon>
        <taxon>Streptosporangiales</taxon>
        <taxon>Nocardiopsidaceae</taxon>
        <taxon>Nocardiopsis</taxon>
    </lineage>
</organism>
<feature type="domain" description="SCP" evidence="2">
    <location>
        <begin position="141"/>
        <end position="243"/>
    </location>
</feature>
<feature type="region of interest" description="Disordered" evidence="1">
    <location>
        <begin position="1"/>
        <end position="192"/>
    </location>
</feature>
<evidence type="ECO:0000313" key="3">
    <source>
        <dbReference type="EMBL" id="GAA1992388.1"/>
    </source>
</evidence>
<dbReference type="InterPro" id="IPR014044">
    <property type="entry name" value="CAP_dom"/>
</dbReference>
<dbReference type="Gene3D" id="3.40.33.10">
    <property type="entry name" value="CAP"/>
    <property type="match status" value="1"/>
</dbReference>
<reference evidence="3 4" key="1">
    <citation type="journal article" date="2019" name="Int. J. Syst. Evol. Microbiol.">
        <title>The Global Catalogue of Microorganisms (GCM) 10K type strain sequencing project: providing services to taxonomists for standard genome sequencing and annotation.</title>
        <authorList>
            <consortium name="The Broad Institute Genomics Platform"/>
            <consortium name="The Broad Institute Genome Sequencing Center for Infectious Disease"/>
            <person name="Wu L."/>
            <person name="Ma J."/>
        </authorList>
    </citation>
    <scope>NUCLEOTIDE SEQUENCE [LARGE SCALE GENOMIC DNA]</scope>
    <source>
        <strain evidence="3 4">JCM 15313</strain>
    </source>
</reference>
<dbReference type="PANTHER" id="PTHR31157:SF1">
    <property type="entry name" value="SCP DOMAIN-CONTAINING PROTEIN"/>
    <property type="match status" value="1"/>
</dbReference>
<sequence length="253" mass="25053">MATGLVLASIPQGQGPAQAGSDVGSAFPDERLPPAVSDDDFFDGEDGTKGTDSSPSASGGSGQREATATTEGEVEASAPPKDGSDGSGSSKSGGSTASQETSRGPGSSGGSGGGGGSSASAGPSSAAPSGGSSAKASEVVSLVNAERASAGCGPLRVDDRLTTASQKHSEDMATRDYVAHETPEGKTPKDRAAEAGYTAWGGENVAGGYSSAQAVMEGWMNSKNHRENILNCDFKAIGVGEADGRWTQNFGQK</sequence>
<name>A0ABN2SUL7_9ACTN</name>
<dbReference type="CDD" id="cd05379">
    <property type="entry name" value="CAP_bacterial"/>
    <property type="match status" value="1"/>
</dbReference>
<dbReference type="EMBL" id="BAAAPC010000006">
    <property type="protein sequence ID" value="GAA1992388.1"/>
    <property type="molecule type" value="Genomic_DNA"/>
</dbReference>
<accession>A0ABN2SUL7</accession>
<evidence type="ECO:0000259" key="2">
    <source>
        <dbReference type="Pfam" id="PF00188"/>
    </source>
</evidence>
<dbReference type="Proteomes" id="UP001501585">
    <property type="component" value="Unassembled WGS sequence"/>
</dbReference>
<feature type="compositionally biased region" description="Low complexity" evidence="1">
    <location>
        <begin position="118"/>
        <end position="137"/>
    </location>
</feature>
<proteinExistence type="predicted"/>
<evidence type="ECO:0000256" key="1">
    <source>
        <dbReference type="SAM" id="MobiDB-lite"/>
    </source>
</evidence>
<dbReference type="Pfam" id="PF00188">
    <property type="entry name" value="CAP"/>
    <property type="match status" value="1"/>
</dbReference>
<feature type="compositionally biased region" description="Gly residues" evidence="1">
    <location>
        <begin position="106"/>
        <end position="117"/>
    </location>
</feature>
<gene>
    <name evidence="3" type="ORF">GCM10009799_17860</name>
</gene>
<dbReference type="SUPFAM" id="SSF55797">
    <property type="entry name" value="PR-1-like"/>
    <property type="match status" value="1"/>
</dbReference>
<comment type="caution">
    <text evidence="3">The sequence shown here is derived from an EMBL/GenBank/DDBJ whole genome shotgun (WGS) entry which is preliminary data.</text>
</comment>
<evidence type="ECO:0000313" key="4">
    <source>
        <dbReference type="Proteomes" id="UP001501585"/>
    </source>
</evidence>
<feature type="compositionally biased region" description="Basic and acidic residues" evidence="1">
    <location>
        <begin position="156"/>
        <end position="192"/>
    </location>
</feature>
<dbReference type="PANTHER" id="PTHR31157">
    <property type="entry name" value="SCP DOMAIN-CONTAINING PROTEIN"/>
    <property type="match status" value="1"/>
</dbReference>
<dbReference type="InterPro" id="IPR035940">
    <property type="entry name" value="CAP_sf"/>
</dbReference>
<keyword evidence="4" id="KW-1185">Reference proteome</keyword>
<feature type="compositionally biased region" description="Low complexity" evidence="1">
    <location>
        <begin position="65"/>
        <end position="98"/>
    </location>
</feature>
<protein>
    <recommendedName>
        <fullName evidence="2">SCP domain-containing protein</fullName>
    </recommendedName>
</protein>